<proteinExistence type="predicted"/>
<evidence type="ECO:0000313" key="3">
    <source>
        <dbReference type="EMBL" id="CAI5711180.1"/>
    </source>
</evidence>
<keyword evidence="6" id="KW-1185">Reference proteome</keyword>
<evidence type="ECO:0000313" key="5">
    <source>
        <dbReference type="EMBL" id="CAI5725137.1"/>
    </source>
</evidence>
<evidence type="ECO:0000256" key="1">
    <source>
        <dbReference type="SAM" id="MobiDB-lite"/>
    </source>
</evidence>
<feature type="chain" id="PRO_5044713901" evidence="2">
    <location>
        <begin position="20"/>
        <end position="102"/>
    </location>
</feature>
<dbReference type="EMBL" id="CANTFL010000080">
    <property type="protein sequence ID" value="CAI5711180.1"/>
    <property type="molecule type" value="Genomic_DNA"/>
</dbReference>
<name>A0AAV0TQP9_HYABA</name>
<protein>
    <submittedName>
        <fullName evidence="4">Uncharacterized protein</fullName>
    </submittedName>
</protein>
<sequence length="102" mass="10168">MKFTAVLAAAVLATTSVLATETPALRALADATAEDAVSDETSMQPDAEAMNEDDDDGQQERRWGGGGGKWGGGGGKWGGGGGKWGGGGGKWGGGGGKWGRGW</sequence>
<feature type="region of interest" description="Disordered" evidence="1">
    <location>
        <begin position="31"/>
        <end position="102"/>
    </location>
</feature>
<evidence type="ECO:0000256" key="2">
    <source>
        <dbReference type="SAM" id="SignalP"/>
    </source>
</evidence>
<gene>
    <name evidence="4" type="ORF">HBR001_LOCUS3527</name>
    <name evidence="5" type="ORF">HBR001_LOCUS3528</name>
    <name evidence="3" type="ORF">HBR001_LOCUS610</name>
</gene>
<reference evidence="4" key="1">
    <citation type="submission" date="2022-12" db="EMBL/GenBank/DDBJ databases">
        <authorList>
            <person name="Webb A."/>
        </authorList>
    </citation>
    <scope>NUCLEOTIDE SEQUENCE</scope>
    <source>
        <strain evidence="4">Hp1</strain>
    </source>
</reference>
<feature type="signal peptide" evidence="2">
    <location>
        <begin position="1"/>
        <end position="19"/>
    </location>
</feature>
<comment type="caution">
    <text evidence="4">The sequence shown here is derived from an EMBL/GenBank/DDBJ whole genome shotgun (WGS) entry which is preliminary data.</text>
</comment>
<dbReference type="Proteomes" id="UP001162031">
    <property type="component" value="Unassembled WGS sequence"/>
</dbReference>
<dbReference type="AlphaFoldDB" id="A0AAV0TQP9"/>
<evidence type="ECO:0000313" key="4">
    <source>
        <dbReference type="EMBL" id="CAI5725132.1"/>
    </source>
</evidence>
<organism evidence="4 6">
    <name type="scientific">Hyaloperonospora brassicae</name>
    <name type="common">Brassica downy mildew</name>
    <name type="synonym">Peronospora brassicae</name>
    <dbReference type="NCBI Taxonomy" id="162125"/>
    <lineage>
        <taxon>Eukaryota</taxon>
        <taxon>Sar</taxon>
        <taxon>Stramenopiles</taxon>
        <taxon>Oomycota</taxon>
        <taxon>Peronosporomycetes</taxon>
        <taxon>Peronosporales</taxon>
        <taxon>Peronosporaceae</taxon>
        <taxon>Hyaloperonospora</taxon>
    </lineage>
</organism>
<dbReference type="EMBL" id="CANTFL010000582">
    <property type="protein sequence ID" value="CAI5725132.1"/>
    <property type="molecule type" value="Genomic_DNA"/>
</dbReference>
<keyword evidence="2" id="KW-0732">Signal</keyword>
<accession>A0AAV0TQP9</accession>
<dbReference type="EMBL" id="CANTFL010000582">
    <property type="protein sequence ID" value="CAI5725137.1"/>
    <property type="molecule type" value="Genomic_DNA"/>
</dbReference>
<feature type="compositionally biased region" description="Gly residues" evidence="1">
    <location>
        <begin position="64"/>
        <end position="102"/>
    </location>
</feature>
<evidence type="ECO:0000313" key="6">
    <source>
        <dbReference type="Proteomes" id="UP001162031"/>
    </source>
</evidence>